<evidence type="ECO:0000313" key="2">
    <source>
        <dbReference type="EMBL" id="TYL70715.1"/>
    </source>
</evidence>
<reference evidence="2 3" key="1">
    <citation type="submission" date="2019-08" db="EMBL/GenBank/DDBJ databases">
        <title>Phenotypic and genetic characterization of extended-spectrum b-lactamase-producing hypermucoviscous Klebsiella pneumoniae from Chile.</title>
        <authorList>
            <person name="Morales-Leon F."/>
            <person name="Caro C."/>
            <person name="Opazo-Capurro A."/>
            <person name="Lincopan N."/>
            <person name="Dominguez-Yevenes M."/>
            <person name="Lima C."/>
            <person name="Bello-Toledo H."/>
            <person name="Gonzalez-Rocha G."/>
        </authorList>
    </citation>
    <scope>NUCLEOTIDE SEQUENCE [LARGE SCALE GENOMIC DNA]</scope>
    <source>
        <strain evidence="2 3">UCO-494</strain>
    </source>
</reference>
<sequence length="134" mass="15074">MLKVMISILLISLPLVSRAEFYNGEELYDYGKSFKNVSKNDIKASTKSDILYSGLFLGYVAANIESFGSAGAQVYCEPNGRLQTYGDVVFMYLSQHPERRVNSAKSLVIEAMQSNYRCTEPPQWLKDEVARGKN</sequence>
<evidence type="ECO:0000313" key="3">
    <source>
        <dbReference type="Proteomes" id="UP000322977"/>
    </source>
</evidence>
<dbReference type="EMBL" id="VSSY01000083">
    <property type="protein sequence ID" value="TYL70715.1"/>
    <property type="molecule type" value="Genomic_DNA"/>
</dbReference>
<dbReference type="RefSeq" id="WP_133060675.1">
    <property type="nucleotide sequence ID" value="NZ_AP024750.1"/>
</dbReference>
<accession>A0A5D3JKI3</accession>
<protein>
    <recommendedName>
        <fullName evidence="1">Rap1a immunity protein domain-containing protein</fullName>
    </recommendedName>
</protein>
<dbReference type="AlphaFoldDB" id="A0A5D3JKI3"/>
<name>A0A5D3JKI3_KLEPN</name>
<comment type="caution">
    <text evidence="2">The sequence shown here is derived from an EMBL/GenBank/DDBJ whole genome shotgun (WGS) entry which is preliminary data.</text>
</comment>
<organism evidence="2 3">
    <name type="scientific">Klebsiella pneumoniae</name>
    <dbReference type="NCBI Taxonomy" id="573"/>
    <lineage>
        <taxon>Bacteria</taxon>
        <taxon>Pseudomonadati</taxon>
        <taxon>Pseudomonadota</taxon>
        <taxon>Gammaproteobacteria</taxon>
        <taxon>Enterobacterales</taxon>
        <taxon>Enterobacteriaceae</taxon>
        <taxon>Klebsiella/Raoultella group</taxon>
        <taxon>Klebsiella</taxon>
        <taxon>Klebsiella pneumoniae complex</taxon>
    </lineage>
</organism>
<proteinExistence type="predicted"/>
<dbReference type="InterPro" id="IPR041238">
    <property type="entry name" value="Rap1a"/>
</dbReference>
<dbReference type="Proteomes" id="UP000322977">
    <property type="component" value="Unassembled WGS sequence"/>
</dbReference>
<evidence type="ECO:0000259" key="1">
    <source>
        <dbReference type="Pfam" id="PF18602"/>
    </source>
</evidence>
<gene>
    <name evidence="2" type="ORF">FXN67_29530</name>
</gene>
<dbReference type="Pfam" id="PF18602">
    <property type="entry name" value="Rap1a"/>
    <property type="match status" value="1"/>
</dbReference>
<feature type="domain" description="Rap1a immunity protein" evidence="1">
    <location>
        <begin position="42"/>
        <end position="118"/>
    </location>
</feature>